<evidence type="ECO:0000313" key="2">
    <source>
        <dbReference type="Proteomes" id="UP000265520"/>
    </source>
</evidence>
<dbReference type="GO" id="GO:0003964">
    <property type="term" value="F:RNA-directed DNA polymerase activity"/>
    <property type="evidence" value="ECO:0007669"/>
    <property type="project" value="UniProtKB-KW"/>
</dbReference>
<keyword evidence="1" id="KW-0808">Transferase</keyword>
<keyword evidence="2" id="KW-1185">Reference proteome</keyword>
<comment type="caution">
    <text evidence="1">The sequence shown here is derived from an EMBL/GenBank/DDBJ whole genome shotgun (WGS) entry which is preliminary data.</text>
</comment>
<dbReference type="Proteomes" id="UP000265520">
    <property type="component" value="Unassembled WGS sequence"/>
</dbReference>
<dbReference type="AlphaFoldDB" id="A0A392MGK0"/>
<keyword evidence="1" id="KW-0695">RNA-directed DNA polymerase</keyword>
<reference evidence="1 2" key="1">
    <citation type="journal article" date="2018" name="Front. Plant Sci.">
        <title>Red Clover (Trifolium pratense) and Zigzag Clover (T. medium) - A Picture of Genomic Similarities and Differences.</title>
        <authorList>
            <person name="Dluhosova J."/>
            <person name="Istvanek J."/>
            <person name="Nedelnik J."/>
            <person name="Repkova J."/>
        </authorList>
    </citation>
    <scope>NUCLEOTIDE SEQUENCE [LARGE SCALE GENOMIC DNA]</scope>
    <source>
        <strain evidence="2">cv. 10/8</strain>
        <tissue evidence="1">Leaf</tissue>
    </source>
</reference>
<sequence length="46" mass="5194">MMQQRIVTAEQQNWAAKLLGYDFDIVYKQGKLNKGADALSRVHEGA</sequence>
<organism evidence="1 2">
    <name type="scientific">Trifolium medium</name>
    <dbReference type="NCBI Taxonomy" id="97028"/>
    <lineage>
        <taxon>Eukaryota</taxon>
        <taxon>Viridiplantae</taxon>
        <taxon>Streptophyta</taxon>
        <taxon>Embryophyta</taxon>
        <taxon>Tracheophyta</taxon>
        <taxon>Spermatophyta</taxon>
        <taxon>Magnoliopsida</taxon>
        <taxon>eudicotyledons</taxon>
        <taxon>Gunneridae</taxon>
        <taxon>Pentapetalae</taxon>
        <taxon>rosids</taxon>
        <taxon>fabids</taxon>
        <taxon>Fabales</taxon>
        <taxon>Fabaceae</taxon>
        <taxon>Papilionoideae</taxon>
        <taxon>50 kb inversion clade</taxon>
        <taxon>NPAAA clade</taxon>
        <taxon>Hologalegina</taxon>
        <taxon>IRL clade</taxon>
        <taxon>Trifolieae</taxon>
        <taxon>Trifolium</taxon>
    </lineage>
</organism>
<name>A0A392MGK0_9FABA</name>
<protein>
    <submittedName>
        <fullName evidence="1">RNA-directed DNA polymerase (Reverse transcriptase)</fullName>
    </submittedName>
</protein>
<accession>A0A392MGK0</accession>
<dbReference type="EMBL" id="LXQA010010607">
    <property type="protein sequence ID" value="MCH86607.1"/>
    <property type="molecule type" value="Genomic_DNA"/>
</dbReference>
<gene>
    <name evidence="1" type="ORF">A2U01_0007466</name>
</gene>
<proteinExistence type="predicted"/>
<evidence type="ECO:0000313" key="1">
    <source>
        <dbReference type="EMBL" id="MCH86607.1"/>
    </source>
</evidence>
<keyword evidence="1" id="KW-0548">Nucleotidyltransferase</keyword>